<comment type="catalytic activity">
    <reaction evidence="5">
        <text>pseudouridine(1915) in 23S rRNA + S-adenosyl-L-methionine = N(3)-methylpseudouridine(1915) in 23S rRNA + S-adenosyl-L-homocysteine + H(+)</text>
        <dbReference type="Rhea" id="RHEA:42752"/>
        <dbReference type="Rhea" id="RHEA-COMP:10221"/>
        <dbReference type="Rhea" id="RHEA-COMP:10222"/>
        <dbReference type="ChEBI" id="CHEBI:15378"/>
        <dbReference type="ChEBI" id="CHEBI:57856"/>
        <dbReference type="ChEBI" id="CHEBI:59789"/>
        <dbReference type="ChEBI" id="CHEBI:65314"/>
        <dbReference type="ChEBI" id="CHEBI:74486"/>
        <dbReference type="EC" id="2.1.1.177"/>
    </reaction>
</comment>
<protein>
    <recommendedName>
        <fullName evidence="5">Ribosomal RNA large subunit methyltransferase H</fullName>
        <ecNumber evidence="5">2.1.1.177</ecNumber>
    </recommendedName>
    <alternativeName>
        <fullName evidence="5">23S rRNA (pseudouridine1915-N3)-methyltransferase</fullName>
    </alternativeName>
    <alternativeName>
        <fullName evidence="5">23S rRNA m3Psi1915 methyltransferase</fullName>
    </alternativeName>
    <alternativeName>
        <fullName evidence="5">rRNA (pseudouridine-N3-)-methyltransferase RlmH</fullName>
    </alternativeName>
</protein>
<keyword evidence="5" id="KW-0963">Cytoplasm</keyword>
<dbReference type="RefSeq" id="WP_420905902.1">
    <property type="nucleotide sequence ID" value="NZ_BAAFGK010000004.1"/>
</dbReference>
<dbReference type="EMBL" id="BAAFGK010000004">
    <property type="protein sequence ID" value="GAB0058223.1"/>
    <property type="molecule type" value="Genomic_DNA"/>
</dbReference>
<dbReference type="SUPFAM" id="SSF75217">
    <property type="entry name" value="alpha/beta knot"/>
    <property type="match status" value="1"/>
</dbReference>
<proteinExistence type="inferred from homology"/>
<dbReference type="NCBIfam" id="NF000986">
    <property type="entry name" value="PRK00103.1-4"/>
    <property type="match status" value="1"/>
</dbReference>
<comment type="function">
    <text evidence="5">Specifically methylates the pseudouridine at position 1915 (m3Psi1915) in 23S rRNA.</text>
</comment>
<feature type="binding site" evidence="5">
    <location>
        <position position="73"/>
    </location>
    <ligand>
        <name>S-adenosyl-L-methionine</name>
        <dbReference type="ChEBI" id="CHEBI:59789"/>
    </ligand>
</feature>
<dbReference type="InterPro" id="IPR003742">
    <property type="entry name" value="RlmH-like"/>
</dbReference>
<evidence type="ECO:0000256" key="4">
    <source>
        <dbReference type="ARBA" id="ARBA00038303"/>
    </source>
</evidence>
<keyword evidence="5" id="KW-0698">rRNA processing</keyword>
<comment type="subunit">
    <text evidence="5">Homodimer.</text>
</comment>
<comment type="caution">
    <text evidence="6">The sequence shown here is derived from an EMBL/GenBank/DDBJ whole genome shotgun (WGS) entry which is preliminary data.</text>
</comment>
<dbReference type="Pfam" id="PF02590">
    <property type="entry name" value="SPOUT_MTase"/>
    <property type="match status" value="1"/>
</dbReference>
<dbReference type="GO" id="GO:0032259">
    <property type="term" value="P:methylation"/>
    <property type="evidence" value="ECO:0007669"/>
    <property type="project" value="UniProtKB-KW"/>
</dbReference>
<feature type="binding site" evidence="5">
    <location>
        <position position="105"/>
    </location>
    <ligand>
        <name>S-adenosyl-L-methionine</name>
        <dbReference type="ChEBI" id="CHEBI:59789"/>
    </ligand>
</feature>
<evidence type="ECO:0000256" key="5">
    <source>
        <dbReference type="HAMAP-Rule" id="MF_00658"/>
    </source>
</evidence>
<keyword evidence="3 5" id="KW-0949">S-adenosyl-L-methionine</keyword>
<dbReference type="GO" id="GO:0008168">
    <property type="term" value="F:methyltransferase activity"/>
    <property type="evidence" value="ECO:0007669"/>
    <property type="project" value="UniProtKB-KW"/>
</dbReference>
<sequence>MRITLLAVGRVMPPPIRELVEDYRERLNHFVPTRLESVAEEKRDRGMTERLALEREGGRLRARFTPGAMIVALDGAGRMLSSPELARTLGQWLDASPPEILFLIGGPDGLDPEIKSRAHFTLSLGPMTYPHMLARVLLLEQLYRAMTLLRGVPYHR</sequence>
<evidence type="ECO:0000313" key="6">
    <source>
        <dbReference type="EMBL" id="GAB0058223.1"/>
    </source>
</evidence>
<name>A0ABQ0CBH0_9PROT</name>
<comment type="subcellular location">
    <subcellularLocation>
        <location evidence="5">Cytoplasm</location>
    </subcellularLocation>
</comment>
<dbReference type="Proteomes" id="UP001628193">
    <property type="component" value="Unassembled WGS sequence"/>
</dbReference>
<feature type="binding site" evidence="5">
    <location>
        <begin position="124"/>
        <end position="129"/>
    </location>
    <ligand>
        <name>S-adenosyl-L-methionine</name>
        <dbReference type="ChEBI" id="CHEBI:59789"/>
    </ligand>
</feature>
<gene>
    <name evidence="5 6" type="primary">rlmH</name>
    <name evidence="6" type="ORF">SIID45300_02569</name>
</gene>
<dbReference type="PANTHER" id="PTHR33603:SF1">
    <property type="entry name" value="RIBOSOMAL RNA LARGE SUBUNIT METHYLTRANSFERASE H"/>
    <property type="match status" value="1"/>
</dbReference>
<evidence type="ECO:0000313" key="7">
    <source>
        <dbReference type="Proteomes" id="UP001628193"/>
    </source>
</evidence>
<reference evidence="6 7" key="1">
    <citation type="submission" date="2024-09" db="EMBL/GenBank/DDBJ databases">
        <title>Draft genome sequence of Candidatus Magnetaquicoccaceae bacterium FCR-1.</title>
        <authorList>
            <person name="Shimoshige H."/>
            <person name="Shimamura S."/>
            <person name="Taoka A."/>
            <person name="Kobayashi H."/>
            <person name="Maekawa T."/>
        </authorList>
    </citation>
    <scope>NUCLEOTIDE SEQUENCE [LARGE SCALE GENOMIC DNA]</scope>
    <source>
        <strain evidence="6 7">FCR-1</strain>
    </source>
</reference>
<organism evidence="6 7">
    <name type="scientific">Candidatus Magnetaquiglobus chichijimensis</name>
    <dbReference type="NCBI Taxonomy" id="3141448"/>
    <lineage>
        <taxon>Bacteria</taxon>
        <taxon>Pseudomonadati</taxon>
        <taxon>Pseudomonadota</taxon>
        <taxon>Magnetococcia</taxon>
        <taxon>Magnetococcales</taxon>
        <taxon>Candidatus Magnetaquicoccaceae</taxon>
        <taxon>Candidatus Magnetaquiglobus</taxon>
    </lineage>
</organism>
<dbReference type="PIRSF" id="PIRSF004505">
    <property type="entry name" value="MT_bac"/>
    <property type="match status" value="1"/>
</dbReference>
<evidence type="ECO:0000256" key="1">
    <source>
        <dbReference type="ARBA" id="ARBA00022603"/>
    </source>
</evidence>
<dbReference type="PANTHER" id="PTHR33603">
    <property type="entry name" value="METHYLTRANSFERASE"/>
    <property type="match status" value="1"/>
</dbReference>
<evidence type="ECO:0000256" key="3">
    <source>
        <dbReference type="ARBA" id="ARBA00022691"/>
    </source>
</evidence>
<dbReference type="HAMAP" id="MF_00658">
    <property type="entry name" value="23SrRNA_methyltr_H"/>
    <property type="match status" value="1"/>
</dbReference>
<keyword evidence="2 5" id="KW-0808">Transferase</keyword>
<keyword evidence="1 5" id="KW-0489">Methyltransferase</keyword>
<evidence type="ECO:0000256" key="2">
    <source>
        <dbReference type="ARBA" id="ARBA00022679"/>
    </source>
</evidence>
<dbReference type="InterPro" id="IPR029026">
    <property type="entry name" value="tRNA_m1G_MTases_N"/>
</dbReference>
<dbReference type="EC" id="2.1.1.177" evidence="5"/>
<accession>A0ABQ0CBH0</accession>
<comment type="similarity">
    <text evidence="4 5">Belongs to the RNA methyltransferase RlmH family.</text>
</comment>
<keyword evidence="7" id="KW-1185">Reference proteome</keyword>
<dbReference type="InterPro" id="IPR029028">
    <property type="entry name" value="Alpha/beta_knot_MTases"/>
</dbReference>
<dbReference type="Gene3D" id="3.40.1280.10">
    <property type="match status" value="1"/>
</dbReference>
<dbReference type="CDD" id="cd18081">
    <property type="entry name" value="RlmH-like"/>
    <property type="match status" value="1"/>
</dbReference>